<proteinExistence type="predicted"/>
<dbReference type="EMBL" id="MU394292">
    <property type="protein sequence ID" value="KAI6090099.1"/>
    <property type="molecule type" value="Genomic_DNA"/>
</dbReference>
<organism evidence="1 2">
    <name type="scientific">Hypoxylon rubiginosum</name>
    <dbReference type="NCBI Taxonomy" id="110542"/>
    <lineage>
        <taxon>Eukaryota</taxon>
        <taxon>Fungi</taxon>
        <taxon>Dikarya</taxon>
        <taxon>Ascomycota</taxon>
        <taxon>Pezizomycotina</taxon>
        <taxon>Sordariomycetes</taxon>
        <taxon>Xylariomycetidae</taxon>
        <taxon>Xylariales</taxon>
        <taxon>Hypoxylaceae</taxon>
        <taxon>Hypoxylon</taxon>
    </lineage>
</organism>
<dbReference type="Proteomes" id="UP001497680">
    <property type="component" value="Unassembled WGS sequence"/>
</dbReference>
<name>A0ACC0DBM9_9PEZI</name>
<gene>
    <name evidence="1" type="ORF">F4821DRAFT_275277</name>
</gene>
<keyword evidence="2" id="KW-1185">Reference proteome</keyword>
<evidence type="ECO:0000313" key="2">
    <source>
        <dbReference type="Proteomes" id="UP001497680"/>
    </source>
</evidence>
<reference evidence="1 2" key="1">
    <citation type="journal article" date="2022" name="New Phytol.">
        <title>Ecological generalism drives hyperdiversity of secondary metabolite gene clusters in xylarialean endophytes.</title>
        <authorList>
            <person name="Franco M.E.E."/>
            <person name="Wisecaver J.H."/>
            <person name="Arnold A.E."/>
            <person name="Ju Y.M."/>
            <person name="Slot J.C."/>
            <person name="Ahrendt S."/>
            <person name="Moore L.P."/>
            <person name="Eastman K.E."/>
            <person name="Scott K."/>
            <person name="Konkel Z."/>
            <person name="Mondo S.J."/>
            <person name="Kuo A."/>
            <person name="Hayes R.D."/>
            <person name="Haridas S."/>
            <person name="Andreopoulos B."/>
            <person name="Riley R."/>
            <person name="LaButti K."/>
            <person name="Pangilinan J."/>
            <person name="Lipzen A."/>
            <person name="Amirebrahimi M."/>
            <person name="Yan J."/>
            <person name="Adam C."/>
            <person name="Keymanesh K."/>
            <person name="Ng V."/>
            <person name="Louie K."/>
            <person name="Northen T."/>
            <person name="Drula E."/>
            <person name="Henrissat B."/>
            <person name="Hsieh H.M."/>
            <person name="Youens-Clark K."/>
            <person name="Lutzoni F."/>
            <person name="Miadlikowska J."/>
            <person name="Eastwood D.C."/>
            <person name="Hamelin R.C."/>
            <person name="Grigoriev I.V."/>
            <person name="U'Ren J.M."/>
        </authorList>
    </citation>
    <scope>NUCLEOTIDE SEQUENCE [LARGE SCALE GENOMIC DNA]</scope>
    <source>
        <strain evidence="1 2">ER1909</strain>
    </source>
</reference>
<sequence>MIFAITLFNVLLVAIWTAHVLWAWYRLRHIPGAFWISCTKVWQVKTQMKGKWHHELKNLGDQYGDLFRVGPNQLMTADVDIIRRMAHPKSSYTRGPFYQTFRFIPTQDHSFSLLDHQEHVRRRTILGPGYKGNTHVEACIDRQLLRLVDLIQRKFLSTSREHRPLDLTAVTLFFAMDCVGDLSYGQPFGCLDEGVDVHKFTKWNEEFFNTAIVIANFHWLTKIFFKPPFNKIYPSTRDEDGVGKYLALAYEAVEKSFNGGEKRRQDVLASFIEQGITKEEAVNELMLQIVAGTDSTATAIRMTLLFLASNPVAYDKLKAEIDEAILKGKVSSPIKDAEARQLPYLQAVIKEGVRTFPVVTATFFKKVPKGGDVISGYFVPEGTEVGHNVLGVMRSKKYWGEDADMFRPERWIEADEKTFEMMTNVVETLWGAGRYKCLGRAIAQVELNKIFVELLRRFDFAVVNPQHPVDIVNSGFFLMSELNMRVTKREAKKD</sequence>
<protein>
    <submittedName>
        <fullName evidence="1">Cytochrome P450</fullName>
    </submittedName>
</protein>
<evidence type="ECO:0000313" key="1">
    <source>
        <dbReference type="EMBL" id="KAI6090099.1"/>
    </source>
</evidence>
<comment type="caution">
    <text evidence="1">The sequence shown here is derived from an EMBL/GenBank/DDBJ whole genome shotgun (WGS) entry which is preliminary data.</text>
</comment>
<accession>A0ACC0DBM9</accession>